<organism evidence="11 12">
    <name type="scientific">Cordyceps javanica</name>
    <dbReference type="NCBI Taxonomy" id="43265"/>
    <lineage>
        <taxon>Eukaryota</taxon>
        <taxon>Fungi</taxon>
        <taxon>Dikarya</taxon>
        <taxon>Ascomycota</taxon>
        <taxon>Pezizomycotina</taxon>
        <taxon>Sordariomycetes</taxon>
        <taxon>Hypocreomycetidae</taxon>
        <taxon>Hypocreales</taxon>
        <taxon>Cordycipitaceae</taxon>
        <taxon>Cordyceps</taxon>
    </lineage>
</organism>
<dbReference type="GO" id="GO:0005730">
    <property type="term" value="C:nucleolus"/>
    <property type="evidence" value="ECO:0007669"/>
    <property type="project" value="UniProtKB-SubCell"/>
</dbReference>
<evidence type="ECO:0000256" key="9">
    <source>
        <dbReference type="SAM" id="Coils"/>
    </source>
</evidence>
<comment type="function">
    <text evidence="1">Involved in rRNA processing.</text>
</comment>
<evidence type="ECO:0000256" key="5">
    <source>
        <dbReference type="ARBA" id="ARBA00019827"/>
    </source>
</evidence>
<gene>
    <name evidence="11" type="ORF">IF1G_06607</name>
</gene>
<evidence type="ECO:0000256" key="7">
    <source>
        <dbReference type="ARBA" id="ARBA00023054"/>
    </source>
</evidence>
<dbReference type="STRING" id="43265.A0A545VXM1"/>
<dbReference type="Proteomes" id="UP000315783">
    <property type="component" value="Unassembled WGS sequence"/>
</dbReference>
<dbReference type="AlphaFoldDB" id="A0A545VXM1"/>
<feature type="compositionally biased region" description="Polar residues" evidence="10">
    <location>
        <begin position="205"/>
        <end position="214"/>
    </location>
</feature>
<evidence type="ECO:0000256" key="4">
    <source>
        <dbReference type="ARBA" id="ARBA00018689"/>
    </source>
</evidence>
<feature type="coiled-coil region" evidence="9">
    <location>
        <begin position="93"/>
        <end position="120"/>
    </location>
</feature>
<evidence type="ECO:0000256" key="3">
    <source>
        <dbReference type="ARBA" id="ARBA00006916"/>
    </source>
</evidence>
<evidence type="ECO:0000256" key="6">
    <source>
        <dbReference type="ARBA" id="ARBA00022552"/>
    </source>
</evidence>
<dbReference type="InterPro" id="IPR050786">
    <property type="entry name" value="EFG1_rRNA-proc"/>
</dbReference>
<comment type="subcellular location">
    <subcellularLocation>
        <location evidence="2">Nucleus</location>
        <location evidence="2">Nucleolus</location>
    </subcellularLocation>
</comment>
<evidence type="ECO:0000256" key="2">
    <source>
        <dbReference type="ARBA" id="ARBA00004604"/>
    </source>
</evidence>
<dbReference type="GO" id="GO:0000462">
    <property type="term" value="P:maturation of SSU-rRNA from tricistronic rRNA transcript (SSU-rRNA, 5.8S rRNA, LSU-rRNA)"/>
    <property type="evidence" value="ECO:0007669"/>
    <property type="project" value="TreeGrafter"/>
</dbReference>
<feature type="region of interest" description="Disordered" evidence="10">
    <location>
        <begin position="143"/>
        <end position="296"/>
    </location>
</feature>
<evidence type="ECO:0000256" key="8">
    <source>
        <dbReference type="ARBA" id="ARBA00023242"/>
    </source>
</evidence>
<dbReference type="InterPro" id="IPR019310">
    <property type="entry name" value="Efg1"/>
</dbReference>
<keyword evidence="7 9" id="KW-0175">Coiled coil</keyword>
<dbReference type="EMBL" id="SPUK01000009">
    <property type="protein sequence ID" value="TQV94596.1"/>
    <property type="molecule type" value="Genomic_DNA"/>
</dbReference>
<evidence type="ECO:0000256" key="1">
    <source>
        <dbReference type="ARBA" id="ARBA00002773"/>
    </source>
</evidence>
<dbReference type="GO" id="GO:0030688">
    <property type="term" value="C:preribosome, small subunit precursor"/>
    <property type="evidence" value="ECO:0007669"/>
    <property type="project" value="TreeGrafter"/>
</dbReference>
<feature type="compositionally biased region" description="Polar residues" evidence="10">
    <location>
        <begin position="256"/>
        <end position="266"/>
    </location>
</feature>
<name>A0A545VXM1_9HYPO</name>
<protein>
    <recommendedName>
        <fullName evidence="4">rRNA-processing protein EFG1</fullName>
    </recommendedName>
    <alternativeName>
        <fullName evidence="5">rRNA-processing protein efg1</fullName>
    </alternativeName>
</protein>
<dbReference type="OrthoDB" id="47732at2759"/>
<comment type="similarity">
    <text evidence="3">Belongs to the EFG1 family.</text>
</comment>
<dbReference type="PANTHER" id="PTHR33911:SF1">
    <property type="entry name" value="RRNA-PROCESSING PROTEIN EFG1"/>
    <property type="match status" value="1"/>
</dbReference>
<sequence>MDENRRIRGPGGNTRQKYSAGRHKAKQGSAEWAKKRTRSIQRMMARNDEIPANLRNDMERELAAHKNTIADKSFQRRRSAMISKYHMVRFFERKKATRLVKQLKRNLEAATDDEERSRLQADLHIAEVDEAYTMHHPHAETYVSLYGNTKKEGDEDEDDEEGEKKTPAAKAALAAERPPMWKVVEKTMEEGPDALRQLRERRSSTGDTDASANRSRSRDIKPAPRKERMANVIAKQKNSNYSEKATGGSKVAPATAGQQQNGSKTDGLNRRERRRLIREAMASTDKEDDEGGFFEM</sequence>
<keyword evidence="6" id="KW-0698">rRNA processing</keyword>
<feature type="region of interest" description="Disordered" evidence="10">
    <location>
        <begin position="1"/>
        <end position="34"/>
    </location>
</feature>
<dbReference type="PANTHER" id="PTHR33911">
    <property type="entry name" value="RRNA-PROCESSING PROTEIN EFG1"/>
    <property type="match status" value="1"/>
</dbReference>
<proteinExistence type="inferred from homology"/>
<feature type="compositionally biased region" description="Basic and acidic residues" evidence="10">
    <location>
        <begin position="216"/>
        <end position="229"/>
    </location>
</feature>
<dbReference type="Pfam" id="PF10153">
    <property type="entry name" value="Efg1"/>
    <property type="match status" value="1"/>
</dbReference>
<accession>A0A545VXM1</accession>
<comment type="caution">
    <text evidence="11">The sequence shown here is derived from an EMBL/GenBank/DDBJ whole genome shotgun (WGS) entry which is preliminary data.</text>
</comment>
<reference evidence="11 12" key="1">
    <citation type="journal article" date="2019" name="Appl. Microbiol. Biotechnol.">
        <title>Genome sequence of Isaria javanica and comparative genome analysis insights into family S53 peptidase evolution in fungal entomopathogens.</title>
        <authorList>
            <person name="Lin R."/>
            <person name="Zhang X."/>
            <person name="Xin B."/>
            <person name="Zou M."/>
            <person name="Gao Y."/>
            <person name="Qin F."/>
            <person name="Hu Q."/>
            <person name="Xie B."/>
            <person name="Cheng X."/>
        </authorList>
    </citation>
    <scope>NUCLEOTIDE SEQUENCE [LARGE SCALE GENOMIC DNA]</scope>
    <source>
        <strain evidence="11 12">IJ1G</strain>
    </source>
</reference>
<keyword evidence="12" id="KW-1185">Reference proteome</keyword>
<evidence type="ECO:0000313" key="11">
    <source>
        <dbReference type="EMBL" id="TQV94596.1"/>
    </source>
</evidence>
<evidence type="ECO:0000313" key="12">
    <source>
        <dbReference type="Proteomes" id="UP000315783"/>
    </source>
</evidence>
<evidence type="ECO:0000256" key="10">
    <source>
        <dbReference type="SAM" id="MobiDB-lite"/>
    </source>
</evidence>
<keyword evidence="8" id="KW-0539">Nucleus</keyword>
<feature type="compositionally biased region" description="Acidic residues" evidence="10">
    <location>
        <begin position="286"/>
        <end position="296"/>
    </location>
</feature>